<proteinExistence type="inferred from homology"/>
<dbReference type="SUPFAM" id="SSF47928">
    <property type="entry name" value="N-terminal domain of the delta subunit of the F1F0-ATP synthase"/>
    <property type="match status" value="1"/>
</dbReference>
<keyword evidence="7" id="KW-1003">Cell membrane</keyword>
<dbReference type="GO" id="GO:0045259">
    <property type="term" value="C:proton-transporting ATP synthase complex"/>
    <property type="evidence" value="ECO:0007669"/>
    <property type="project" value="UniProtKB-KW"/>
</dbReference>
<keyword evidence="2 7" id="KW-0813">Transport</keyword>
<keyword evidence="7" id="KW-0139">CF(1)</keyword>
<gene>
    <name evidence="7" type="primary">atpH</name>
    <name evidence="8" type="ORF">A11Q_2609</name>
</gene>
<evidence type="ECO:0000256" key="2">
    <source>
        <dbReference type="ARBA" id="ARBA00022448"/>
    </source>
</evidence>
<dbReference type="InterPro" id="IPR000711">
    <property type="entry name" value="ATPase_OSCP/dsu"/>
</dbReference>
<dbReference type="eggNOG" id="COG0712">
    <property type="taxonomic scope" value="Bacteria"/>
</dbReference>
<evidence type="ECO:0000313" key="8">
    <source>
        <dbReference type="EMBL" id="AGH96825.1"/>
    </source>
</evidence>
<dbReference type="STRING" id="1184267.A11Q_2609"/>
<evidence type="ECO:0000256" key="6">
    <source>
        <dbReference type="ARBA" id="ARBA00023310"/>
    </source>
</evidence>
<organism evidence="8 9">
    <name type="scientific">Pseudobdellovibrio exovorus JSS</name>
    <dbReference type="NCBI Taxonomy" id="1184267"/>
    <lineage>
        <taxon>Bacteria</taxon>
        <taxon>Pseudomonadati</taxon>
        <taxon>Bdellovibrionota</taxon>
        <taxon>Bdellovibrionia</taxon>
        <taxon>Bdellovibrionales</taxon>
        <taxon>Pseudobdellovibrionaceae</taxon>
        <taxon>Pseudobdellovibrio</taxon>
    </lineage>
</organism>
<dbReference type="InterPro" id="IPR026015">
    <property type="entry name" value="ATP_synth_OSCP/delta_N_sf"/>
</dbReference>
<dbReference type="RefSeq" id="WP_015471315.1">
    <property type="nucleotide sequence ID" value="NC_020813.1"/>
</dbReference>
<dbReference type="GO" id="GO:0005886">
    <property type="term" value="C:plasma membrane"/>
    <property type="evidence" value="ECO:0007669"/>
    <property type="project" value="UniProtKB-SubCell"/>
</dbReference>
<comment type="similarity">
    <text evidence="7">Belongs to the ATPase delta chain family.</text>
</comment>
<comment type="subcellular location">
    <subcellularLocation>
        <location evidence="7">Cell membrane</location>
        <topology evidence="7">Peripheral membrane protein</topology>
    </subcellularLocation>
    <subcellularLocation>
        <location evidence="1">Membrane</location>
    </subcellularLocation>
</comment>
<accession>M4VEA6</accession>
<dbReference type="Proteomes" id="UP000012040">
    <property type="component" value="Chromosome"/>
</dbReference>
<dbReference type="HAMAP" id="MF_01416">
    <property type="entry name" value="ATP_synth_delta_bact"/>
    <property type="match status" value="1"/>
</dbReference>
<evidence type="ECO:0000256" key="7">
    <source>
        <dbReference type="HAMAP-Rule" id="MF_01416"/>
    </source>
</evidence>
<dbReference type="PRINTS" id="PR00125">
    <property type="entry name" value="ATPASEDELTA"/>
</dbReference>
<dbReference type="Gene3D" id="1.10.520.20">
    <property type="entry name" value="N-terminal domain of the delta subunit of the F1F0-ATP synthase"/>
    <property type="match status" value="1"/>
</dbReference>
<dbReference type="HOGENOM" id="CLU_085114_4_0_7"/>
<evidence type="ECO:0000313" key="9">
    <source>
        <dbReference type="Proteomes" id="UP000012040"/>
    </source>
</evidence>
<dbReference type="NCBIfam" id="TIGR01145">
    <property type="entry name" value="ATP_synt_delta"/>
    <property type="match status" value="1"/>
</dbReference>
<comment type="function">
    <text evidence="7">This protein is part of the stalk that links CF(0) to CF(1). It either transmits conformational changes from CF(0) to CF(1) or is implicated in proton conduction.</text>
</comment>
<name>M4VEA6_9BACT</name>
<dbReference type="KEGG" id="bex:A11Q_2609"/>
<dbReference type="GO" id="GO:0046933">
    <property type="term" value="F:proton-transporting ATP synthase activity, rotational mechanism"/>
    <property type="evidence" value="ECO:0007669"/>
    <property type="project" value="UniProtKB-UniRule"/>
</dbReference>
<evidence type="ECO:0000256" key="3">
    <source>
        <dbReference type="ARBA" id="ARBA00022781"/>
    </source>
</evidence>
<keyword evidence="6 7" id="KW-0066">ATP synthesis</keyword>
<dbReference type="Pfam" id="PF00213">
    <property type="entry name" value="OSCP"/>
    <property type="match status" value="1"/>
</dbReference>
<dbReference type="OrthoDB" id="9802471at2"/>
<keyword evidence="4 7" id="KW-0406">Ion transport</keyword>
<protein>
    <recommendedName>
        <fullName evidence="7">ATP synthase subunit delta</fullName>
    </recommendedName>
    <alternativeName>
        <fullName evidence="7">ATP synthase F(1) sector subunit delta</fullName>
    </alternativeName>
    <alternativeName>
        <fullName evidence="7">F-type ATPase subunit delta</fullName>
        <shortName evidence="7">F-ATPase subunit delta</shortName>
    </alternativeName>
</protein>
<dbReference type="PATRIC" id="fig|1184267.3.peg.2637"/>
<dbReference type="AlphaFoldDB" id="M4VEA6"/>
<evidence type="ECO:0000256" key="1">
    <source>
        <dbReference type="ARBA" id="ARBA00004370"/>
    </source>
</evidence>
<evidence type="ECO:0000256" key="4">
    <source>
        <dbReference type="ARBA" id="ARBA00023065"/>
    </source>
</evidence>
<comment type="function">
    <text evidence="7">F(1)F(0) ATP synthase produces ATP from ADP in the presence of a proton or sodium gradient. F-type ATPases consist of two structural domains, F(1) containing the extramembraneous catalytic core and F(0) containing the membrane proton channel, linked together by a central stalk and a peripheral stalk. During catalysis, ATP synthesis in the catalytic domain of F(1) is coupled via a rotary mechanism of the central stalk subunits to proton translocation.</text>
</comment>
<reference evidence="8 9" key="1">
    <citation type="journal article" date="2013" name="ISME J.">
        <title>By their genes ye shall know them: genomic signatures of predatory bacteria.</title>
        <authorList>
            <person name="Pasternak Z."/>
            <person name="Pietrokovski S."/>
            <person name="Rotem O."/>
            <person name="Gophna U."/>
            <person name="Lurie-Weinberger M.N."/>
            <person name="Jurkevitch E."/>
        </authorList>
    </citation>
    <scope>NUCLEOTIDE SEQUENCE [LARGE SCALE GENOMIC DNA]</scope>
    <source>
        <strain evidence="8 9">JSS</strain>
    </source>
</reference>
<keyword evidence="9" id="KW-1185">Reference proteome</keyword>
<keyword evidence="3 7" id="KW-0375">Hydrogen ion transport</keyword>
<dbReference type="EMBL" id="CP003537">
    <property type="protein sequence ID" value="AGH96825.1"/>
    <property type="molecule type" value="Genomic_DNA"/>
</dbReference>
<keyword evidence="5 7" id="KW-0472">Membrane</keyword>
<evidence type="ECO:0000256" key="5">
    <source>
        <dbReference type="ARBA" id="ARBA00023136"/>
    </source>
</evidence>
<sequence length="180" mass="19609">MSADVLVTKYAQSLFEATEANKTTATVAAELQQVVQIFTQADAVTFFSSPFNSLDTRLMVAKSALEGKCSPETFNFMITVVEKERVAFLAQINEAFQTLVRAQGGETEGTLVVASDISEGFKSQVEAKVSGVLNKKVKLKVEKDSSLLSGYKVMVGGWTLDDSAQFHLNKIKEDISKRGI</sequence>
<dbReference type="PANTHER" id="PTHR11910">
    <property type="entry name" value="ATP SYNTHASE DELTA CHAIN"/>
    <property type="match status" value="1"/>
</dbReference>